<dbReference type="InterPro" id="IPR046149">
    <property type="entry name" value="DUF6151"/>
</dbReference>
<dbReference type="Proteomes" id="UP000663923">
    <property type="component" value="Chromosome"/>
</dbReference>
<dbReference type="Gene3D" id="3.90.1590.10">
    <property type="entry name" value="glutathione-dependent formaldehyde- activating enzyme (gfa)"/>
    <property type="match status" value="1"/>
</dbReference>
<reference evidence="1 2" key="1">
    <citation type="submission" date="2021-03" db="EMBL/GenBank/DDBJ databases">
        <title>Complete genome of Parasphingorhabdus_sp.JHSY0214.</title>
        <authorList>
            <person name="Yoo J.H."/>
            <person name="Bae J.W."/>
        </authorList>
    </citation>
    <scope>NUCLEOTIDE SEQUENCE [LARGE SCALE GENOMIC DNA]</scope>
    <source>
        <strain evidence="1 2">JHSY0214</strain>
    </source>
</reference>
<proteinExistence type="predicted"/>
<evidence type="ECO:0008006" key="3">
    <source>
        <dbReference type="Google" id="ProtNLM"/>
    </source>
</evidence>
<evidence type="ECO:0000313" key="1">
    <source>
        <dbReference type="EMBL" id="QTD57570.1"/>
    </source>
</evidence>
<evidence type="ECO:0000313" key="2">
    <source>
        <dbReference type="Proteomes" id="UP000663923"/>
    </source>
</evidence>
<protein>
    <recommendedName>
        <fullName evidence="3">CENP-V/GFA domain-containing protein</fullName>
    </recommendedName>
</protein>
<keyword evidence="2" id="KW-1185">Reference proteome</keyword>
<organism evidence="1 2">
    <name type="scientific">Parasphingorhabdus cellanae</name>
    <dbReference type="NCBI Taxonomy" id="2806553"/>
    <lineage>
        <taxon>Bacteria</taxon>
        <taxon>Pseudomonadati</taxon>
        <taxon>Pseudomonadota</taxon>
        <taxon>Alphaproteobacteria</taxon>
        <taxon>Sphingomonadales</taxon>
        <taxon>Sphingomonadaceae</taxon>
        <taxon>Parasphingorhabdus</taxon>
    </lineage>
</organism>
<name>A0ABX7TAM5_9SPHN</name>
<dbReference type="EMBL" id="CP071794">
    <property type="protein sequence ID" value="QTD57570.1"/>
    <property type="molecule type" value="Genomic_DNA"/>
</dbReference>
<dbReference type="Pfam" id="PF19648">
    <property type="entry name" value="DUF6151"/>
    <property type="match status" value="1"/>
</dbReference>
<accession>A0ABX7TAM5</accession>
<dbReference type="InterPro" id="IPR011057">
    <property type="entry name" value="Mss4-like_sf"/>
</dbReference>
<dbReference type="RefSeq" id="WP_207990149.1">
    <property type="nucleotide sequence ID" value="NZ_CP071794.1"/>
</dbReference>
<gene>
    <name evidence="1" type="ORF">J4G78_08645</name>
</gene>
<dbReference type="SUPFAM" id="SSF51316">
    <property type="entry name" value="Mss4-like"/>
    <property type="match status" value="1"/>
</dbReference>
<sequence>MTPTANPSQTLDFQCQCGAIKGAVTESTPPTGRRLVCHCNDCQAFAHYLGKEKRMLDDHAGTHVYQMDSAKFTLSQGQDKLACVTVTGGPLLRWYCNDCQTPIANTLSSTRFAFLSLILSAFDAGKTDAVLGREVEHVAIASGVGDLGQVRTASMPGMLWNLLVRTIKARFNPELKKSPLFDDATGEPLAVPIKLEPAQRLAIDEKADIYREVLGEAG</sequence>